<feature type="transmembrane region" description="Helical" evidence="15">
    <location>
        <begin position="563"/>
        <end position="584"/>
    </location>
</feature>
<evidence type="ECO:0000256" key="14">
    <source>
        <dbReference type="SAM" id="MobiDB-lite"/>
    </source>
</evidence>
<dbReference type="FunFam" id="3.40.630.10:FF:000097">
    <property type="entry name" value="Peptide hydrolase"/>
    <property type="match status" value="1"/>
</dbReference>
<comment type="caution">
    <text evidence="19">The sequence shown here is derived from an EMBL/GenBank/DDBJ whole genome shotgun (WGS) entry which is preliminary data.</text>
</comment>
<dbReference type="GO" id="GO:0006508">
    <property type="term" value="P:proteolysis"/>
    <property type="evidence" value="ECO:0007669"/>
    <property type="project" value="UniProtKB-KW"/>
</dbReference>
<keyword evidence="10" id="KW-0482">Metalloprotease</keyword>
<evidence type="ECO:0000256" key="5">
    <source>
        <dbReference type="ARBA" id="ARBA00022723"/>
    </source>
</evidence>
<dbReference type="Proteomes" id="UP000077671">
    <property type="component" value="Unassembled WGS sequence"/>
</dbReference>
<name>A0A177VHW2_9BASI</name>
<keyword evidence="6 13" id="KW-0378">Hydrolase</keyword>
<feature type="transmembrane region" description="Helical" evidence="15">
    <location>
        <begin position="66"/>
        <end position="84"/>
    </location>
</feature>
<evidence type="ECO:0000259" key="16">
    <source>
        <dbReference type="Pfam" id="PF04389"/>
    </source>
</evidence>
<evidence type="ECO:0000256" key="7">
    <source>
        <dbReference type="ARBA" id="ARBA00022824"/>
    </source>
</evidence>
<dbReference type="InterPro" id="IPR053974">
    <property type="entry name" value="ERMP1_1-A_TM"/>
</dbReference>
<evidence type="ECO:0000256" key="4">
    <source>
        <dbReference type="ARBA" id="ARBA00022692"/>
    </source>
</evidence>
<proteinExistence type="inferred from homology"/>
<feature type="transmembrane region" description="Helical" evidence="15">
    <location>
        <begin position="433"/>
        <end position="449"/>
    </location>
</feature>
<feature type="transmembrane region" description="Helical" evidence="15">
    <location>
        <begin position="673"/>
        <end position="692"/>
    </location>
</feature>
<feature type="compositionally biased region" description="Low complexity" evidence="14">
    <location>
        <begin position="10"/>
        <end position="22"/>
    </location>
</feature>
<dbReference type="EMBL" id="CAJHJG010004778">
    <property type="protein sequence ID" value="CAD6944393.1"/>
    <property type="molecule type" value="Genomic_DNA"/>
</dbReference>
<evidence type="ECO:0000256" key="3">
    <source>
        <dbReference type="ARBA" id="ARBA00022670"/>
    </source>
</evidence>
<feature type="domain" description="Peptidase M28" evidence="16">
    <location>
        <begin position="195"/>
        <end position="388"/>
    </location>
</feature>
<dbReference type="Proteomes" id="UP000836402">
    <property type="component" value="Unassembled WGS sequence"/>
</dbReference>
<comment type="cofactor">
    <cofactor evidence="1">
        <name>Zn(2+)</name>
        <dbReference type="ChEBI" id="CHEBI:29105"/>
    </cofactor>
</comment>
<feature type="region of interest" description="Disordered" evidence="14">
    <location>
        <begin position="1"/>
        <end position="49"/>
    </location>
</feature>
<feature type="transmembrane region" description="Helical" evidence="15">
    <location>
        <begin position="461"/>
        <end position="489"/>
    </location>
</feature>
<evidence type="ECO:0000256" key="6">
    <source>
        <dbReference type="ARBA" id="ARBA00022801"/>
    </source>
</evidence>
<evidence type="ECO:0000256" key="1">
    <source>
        <dbReference type="ARBA" id="ARBA00001947"/>
    </source>
</evidence>
<evidence type="ECO:0000256" key="11">
    <source>
        <dbReference type="ARBA" id="ARBA00023136"/>
    </source>
</evidence>
<dbReference type="EC" id="3.4.-.-" evidence="13"/>
<dbReference type="GO" id="GO:0046872">
    <property type="term" value="F:metal ion binding"/>
    <property type="evidence" value="ECO:0007669"/>
    <property type="project" value="UniProtKB-KW"/>
</dbReference>
<keyword evidence="9 15" id="KW-1133">Transmembrane helix</keyword>
<evidence type="ECO:0000256" key="9">
    <source>
        <dbReference type="ARBA" id="ARBA00022989"/>
    </source>
</evidence>
<keyword evidence="7" id="KW-0256">Endoplasmic reticulum</keyword>
<feature type="compositionally biased region" description="Low complexity" evidence="14">
    <location>
        <begin position="32"/>
        <end position="41"/>
    </location>
</feature>
<evidence type="ECO:0000313" key="19">
    <source>
        <dbReference type="EMBL" id="KAE8265241.1"/>
    </source>
</evidence>
<dbReference type="PANTHER" id="PTHR12147:SF22">
    <property type="entry name" value="ENDOPLASMIC RETICULUM METALLOPEPTIDASE 1"/>
    <property type="match status" value="1"/>
</dbReference>
<dbReference type="Pfam" id="PF04389">
    <property type="entry name" value="Peptidase_M28"/>
    <property type="match status" value="1"/>
</dbReference>
<evidence type="ECO:0000259" key="17">
    <source>
        <dbReference type="Pfam" id="PF22249"/>
    </source>
</evidence>
<dbReference type="EMBL" id="LWDD02000022">
    <property type="protein sequence ID" value="KAE8265241.1"/>
    <property type="molecule type" value="Genomic_DNA"/>
</dbReference>
<feature type="transmembrane region" description="Helical" evidence="15">
    <location>
        <begin position="641"/>
        <end position="661"/>
    </location>
</feature>
<gene>
    <name evidence="19" type="ORF">A4X03_0g402</name>
    <name evidence="18" type="ORF">JKIAZH3_G4647</name>
</gene>
<comment type="similarity">
    <text evidence="13">Belongs to the peptidase M28 family.</text>
</comment>
<keyword evidence="5 13" id="KW-0479">Metal-binding</keyword>
<organism evidence="19 20">
    <name type="scientific">Tilletia caries</name>
    <name type="common">wheat bunt fungus</name>
    <dbReference type="NCBI Taxonomy" id="13290"/>
    <lineage>
        <taxon>Eukaryota</taxon>
        <taxon>Fungi</taxon>
        <taxon>Dikarya</taxon>
        <taxon>Basidiomycota</taxon>
        <taxon>Ustilaginomycotina</taxon>
        <taxon>Exobasidiomycetes</taxon>
        <taxon>Tilletiales</taxon>
        <taxon>Tilletiaceae</taxon>
        <taxon>Tilletia</taxon>
    </lineage>
</organism>
<dbReference type="AlphaFoldDB" id="A0A177VHW2"/>
<feature type="transmembrane region" description="Helical" evidence="15">
    <location>
        <begin position="538"/>
        <end position="557"/>
    </location>
</feature>
<keyword evidence="12" id="KW-0325">Glycoprotein</keyword>
<dbReference type="CDD" id="cd03875">
    <property type="entry name" value="M28_Fxna_like"/>
    <property type="match status" value="1"/>
</dbReference>
<sequence>MPPKSRAKGARSASGSFRAGPSSPLPSVASDNSIGSTNSNGGSNGVAKRSKAKVAHAPLGGRPNSVLLLPVLVAFIALLGHITLRLHYALPTPLTMADSAASEAKGHGALFSEENAMTVLSKLVDIGYRIVGTPEHVEAEDWLEKQVRKYEGTHATGTGSGNQTQVEVWKQIGDGAHRFDFMSSVVWKRYHSMSNIIVRLSDGTNEGKEHAVLVNAHLDSTLPSPGAADDGAGIAILLEILRIYTTAPRPKLRHSVILLFNNGEESLQDASHLYATQHHTRDSVRAVVNLEACGTTGPELLFQATSLEMIKAYSKVPHPFGTVLANDVFSSGIILSDTDFRQFVEYGNQSGLDMAIIGNSYLYHTRKDIPANVEPGVLQHFGENTLAIVNYLVTSPESQLATNRAFTKSESPVYFSLMGQVFIYLDNVTFRKLVHGLVAVLAAQILYAVRAERHLDSLRATVIATLGIYANFIAGALLSNVVAFVLSTVLGAGMSWYRNEYFSFVVFGPPTVTGILIVQAFISSLFDTPAKKAYLERATLNGIAVFFIINSLVVNYLDIGSAYLFVLGLVTCILSIAVNDYVFVGTDRINKRQVAANNRVAAATYPLLSFLPTLFAFDGFTILDLFVPLTGRMGEISPVDHIIGSLTAILTVMGFPALIVIGHRYPSGFKWALMFTVSATVASVAVFSAASLPATLGLGPGRTFDEWHPKRNFVHLSTNLTSDKWELHFGTADPAPRFKEFVDEMQGLMGVPGEKAVLTRSDDKAAWAILHPVSDFLTPYSFQLPTPDVKKYPQQFTAPAPVKNHFRIRSLNEQLDLEAGTRRIKLIIDHPNLIWTVVSFHGEIIEWDLPTTPPKGWQKHYIKEVSRQGVSVWEINLLLKLDNAGVAAAKSRGQQKGEYGHLVRHLPGQEPDVARDPSRLHIEYSALDASGMWPSAYKRFYAGDKDTLKKPSVSFFEKLDKYLLEKHPEMDSMLLPIIAAVAQV</sequence>
<reference evidence="19" key="2">
    <citation type="journal article" date="2019" name="IMA Fungus">
        <title>Genome sequencing and comparison of five Tilletia species to identify candidate genes for the detection of regulated species infecting wheat.</title>
        <authorList>
            <person name="Nguyen H.D.T."/>
            <person name="Sultana T."/>
            <person name="Kesanakurti P."/>
            <person name="Hambleton S."/>
        </authorList>
    </citation>
    <scope>NUCLEOTIDE SEQUENCE</scope>
    <source>
        <strain evidence="19">DAOMC 238032</strain>
    </source>
</reference>
<keyword evidence="4 15" id="KW-0812">Transmembrane</keyword>
<dbReference type="InterPro" id="IPR048024">
    <property type="entry name" value="Fxna-like_M28_dom"/>
</dbReference>
<dbReference type="GO" id="GO:0008235">
    <property type="term" value="F:metalloexopeptidase activity"/>
    <property type="evidence" value="ECO:0007669"/>
    <property type="project" value="InterPro"/>
</dbReference>
<evidence type="ECO:0000256" key="15">
    <source>
        <dbReference type="SAM" id="Phobius"/>
    </source>
</evidence>
<feature type="transmembrane region" description="Helical" evidence="15">
    <location>
        <begin position="501"/>
        <end position="526"/>
    </location>
</feature>
<evidence type="ECO:0000256" key="8">
    <source>
        <dbReference type="ARBA" id="ARBA00022833"/>
    </source>
</evidence>
<evidence type="ECO:0000256" key="2">
    <source>
        <dbReference type="ARBA" id="ARBA00004477"/>
    </source>
</evidence>
<dbReference type="Pfam" id="PF22249">
    <property type="entry name" value="ERMP1-TM"/>
    <property type="match status" value="1"/>
</dbReference>
<evidence type="ECO:0000313" key="20">
    <source>
        <dbReference type="Proteomes" id="UP000077671"/>
    </source>
</evidence>
<evidence type="ECO:0000256" key="10">
    <source>
        <dbReference type="ARBA" id="ARBA00023049"/>
    </source>
</evidence>
<dbReference type="Gene3D" id="3.40.630.10">
    <property type="entry name" value="Zn peptidases"/>
    <property type="match status" value="1"/>
</dbReference>
<comment type="subcellular location">
    <subcellularLocation>
        <location evidence="2">Endoplasmic reticulum membrane</location>
        <topology evidence="2">Multi-pass membrane protein</topology>
    </subcellularLocation>
</comment>
<keyword evidence="11 15" id="KW-0472">Membrane</keyword>
<dbReference type="InterPro" id="IPR045175">
    <property type="entry name" value="M28_fam"/>
</dbReference>
<protein>
    <recommendedName>
        <fullName evidence="13">Peptide hydrolase</fullName>
        <ecNumber evidence="13">3.4.-.-</ecNumber>
    </recommendedName>
</protein>
<keyword evidence="21" id="KW-1185">Reference proteome</keyword>
<feature type="domain" description="Endoplasmic reticulum metallopeptidase 1/1-A TM" evidence="17">
    <location>
        <begin position="476"/>
        <end position="654"/>
    </location>
</feature>
<evidence type="ECO:0000256" key="13">
    <source>
        <dbReference type="RuleBase" id="RU361240"/>
    </source>
</evidence>
<reference evidence="19" key="1">
    <citation type="submission" date="2016-04" db="EMBL/GenBank/DDBJ databases">
        <authorList>
            <person name="Nguyen H.D."/>
            <person name="Kesanakurti P."/>
            <person name="Cullis J."/>
            <person name="Levesque C.A."/>
            <person name="Hambleton S."/>
        </authorList>
    </citation>
    <scope>NUCLEOTIDE SEQUENCE</scope>
    <source>
        <strain evidence="19">DAOMC 238032</strain>
    </source>
</reference>
<keyword evidence="3 13" id="KW-0645">Protease</keyword>
<keyword evidence="8 13" id="KW-0862">Zinc</keyword>
<evidence type="ECO:0000256" key="12">
    <source>
        <dbReference type="ARBA" id="ARBA00023180"/>
    </source>
</evidence>
<dbReference type="InterPro" id="IPR007484">
    <property type="entry name" value="Peptidase_M28"/>
</dbReference>
<evidence type="ECO:0000313" key="18">
    <source>
        <dbReference type="EMBL" id="CAD6944393.1"/>
    </source>
</evidence>
<dbReference type="SUPFAM" id="SSF53187">
    <property type="entry name" value="Zn-dependent exopeptidases"/>
    <property type="match status" value="1"/>
</dbReference>
<feature type="transmembrane region" description="Helical" evidence="15">
    <location>
        <begin position="605"/>
        <end position="629"/>
    </location>
</feature>
<reference evidence="18" key="3">
    <citation type="submission" date="2020-10" db="EMBL/GenBank/DDBJ databases">
        <authorList>
            <person name="Sedaghatjoo S."/>
        </authorList>
    </citation>
    <scope>NUCLEOTIDE SEQUENCE</scope>
    <source>
        <strain evidence="18">AZH3</strain>
    </source>
</reference>
<dbReference type="GO" id="GO:0005789">
    <property type="term" value="C:endoplasmic reticulum membrane"/>
    <property type="evidence" value="ECO:0007669"/>
    <property type="project" value="UniProtKB-SubCell"/>
</dbReference>
<accession>A0A177VHW2</accession>
<evidence type="ECO:0000313" key="21">
    <source>
        <dbReference type="Proteomes" id="UP000836402"/>
    </source>
</evidence>
<dbReference type="PANTHER" id="PTHR12147">
    <property type="entry name" value="METALLOPEPTIDASE M28 FAMILY MEMBER"/>
    <property type="match status" value="1"/>
</dbReference>